<gene>
    <name evidence="2" type="ORF">FRZ44_24990</name>
</gene>
<dbReference type="KEGG" id="htq:FRZ44_24990"/>
<evidence type="ECO:0000313" key="2">
    <source>
        <dbReference type="EMBL" id="QEX17203.1"/>
    </source>
</evidence>
<feature type="transmembrane region" description="Helical" evidence="1">
    <location>
        <begin position="215"/>
        <end position="234"/>
    </location>
</feature>
<proteinExistence type="predicted"/>
<feature type="transmembrane region" description="Helical" evidence="1">
    <location>
        <begin position="150"/>
        <end position="169"/>
    </location>
</feature>
<evidence type="ECO:0000256" key="1">
    <source>
        <dbReference type="SAM" id="Phobius"/>
    </source>
</evidence>
<protein>
    <submittedName>
        <fullName evidence="2">Benzoate transporter</fullName>
    </submittedName>
</protein>
<sequence>MDADRATDLPVKAARGQAITTGLLAAFVGFGSSFAVVVQGLVGVGASPAQSASGLLVLSVGMGLLGILLSLRYRMPISVAWSTPGAALLATTGAPEGGFAAAVGAFLAVGALIVLAGLWKPLGRLVAAIPSSIANAMLAGVLFHLCIAPFLAIAEIPMLALPVVLLWAVVARFWRLYAVPAAVILAVALMFWNGAGPLPPVDQLWPQLTFVPPVFSWSAMVSIALPLFLVTMASQNIPGFAVLQANDFHPPSRPLIVTTGIGTMIVAPFGGHAVNLAAITAALCAGPDAHPDPSRRYIAAVTTGVGYIGFGMLAVAATAWISASPPLLIEAVAGLALLGAFGSALGNALLQPGERDAALVTLIATASGMSFAGIGSAFWGLLAGGIMLALRRLKP</sequence>
<keyword evidence="1" id="KW-0812">Transmembrane</keyword>
<feature type="transmembrane region" description="Helical" evidence="1">
    <location>
        <begin position="98"/>
        <end position="118"/>
    </location>
</feature>
<dbReference type="NCBIfam" id="TIGR00843">
    <property type="entry name" value="benE"/>
    <property type="match status" value="1"/>
</dbReference>
<dbReference type="InterPro" id="IPR004711">
    <property type="entry name" value="Benzoate_Transporter"/>
</dbReference>
<dbReference type="PANTHER" id="PTHR30199">
    <property type="entry name" value="MFS FAMILY TRANSPORTER, PREDICTED SUBSTRATE BENZOATE"/>
    <property type="match status" value="1"/>
</dbReference>
<feature type="transmembrane region" description="Helical" evidence="1">
    <location>
        <begin position="18"/>
        <end position="42"/>
    </location>
</feature>
<feature type="transmembrane region" description="Helical" evidence="1">
    <location>
        <begin position="255"/>
        <end position="277"/>
    </location>
</feature>
<dbReference type="Proteomes" id="UP000326202">
    <property type="component" value="Chromosome"/>
</dbReference>
<name>A0A5J6MID2_9PROT</name>
<reference evidence="2 3" key="1">
    <citation type="submission" date="2019-08" db="EMBL/GenBank/DDBJ databases">
        <title>Hyperibacter terrae gen. nov., sp. nov. and Hyperibacter viscosus sp. nov., two new members in the family Rhodospirillaceae isolated from the rhizosphere of Hypericum perforatum.</title>
        <authorList>
            <person name="Noviana Z."/>
        </authorList>
    </citation>
    <scope>NUCLEOTIDE SEQUENCE [LARGE SCALE GENOMIC DNA]</scope>
    <source>
        <strain evidence="2 3">R5913</strain>
    </source>
</reference>
<dbReference type="GO" id="GO:0005886">
    <property type="term" value="C:plasma membrane"/>
    <property type="evidence" value="ECO:0007669"/>
    <property type="project" value="TreeGrafter"/>
</dbReference>
<dbReference type="EMBL" id="CP042906">
    <property type="protein sequence ID" value="QEX17203.1"/>
    <property type="molecule type" value="Genomic_DNA"/>
</dbReference>
<feature type="transmembrane region" description="Helical" evidence="1">
    <location>
        <begin position="54"/>
        <end position="73"/>
    </location>
</feature>
<dbReference type="AlphaFoldDB" id="A0A5J6MID2"/>
<organism evidence="2 3">
    <name type="scientific">Hypericibacter terrae</name>
    <dbReference type="NCBI Taxonomy" id="2602015"/>
    <lineage>
        <taxon>Bacteria</taxon>
        <taxon>Pseudomonadati</taxon>
        <taxon>Pseudomonadota</taxon>
        <taxon>Alphaproteobacteria</taxon>
        <taxon>Rhodospirillales</taxon>
        <taxon>Dongiaceae</taxon>
        <taxon>Hypericibacter</taxon>
    </lineage>
</organism>
<feature type="transmembrane region" description="Helical" evidence="1">
    <location>
        <begin position="327"/>
        <end position="345"/>
    </location>
</feature>
<feature type="transmembrane region" description="Helical" evidence="1">
    <location>
        <begin position="297"/>
        <end position="320"/>
    </location>
</feature>
<keyword evidence="1" id="KW-0472">Membrane</keyword>
<dbReference type="RefSeq" id="WP_151177482.1">
    <property type="nucleotide sequence ID" value="NZ_CP042906.1"/>
</dbReference>
<feature type="transmembrane region" description="Helical" evidence="1">
    <location>
        <begin position="176"/>
        <end position="195"/>
    </location>
</feature>
<keyword evidence="1" id="KW-1133">Transmembrane helix</keyword>
<dbReference type="OrthoDB" id="9792424at2"/>
<keyword evidence="3" id="KW-1185">Reference proteome</keyword>
<evidence type="ECO:0000313" key="3">
    <source>
        <dbReference type="Proteomes" id="UP000326202"/>
    </source>
</evidence>
<dbReference type="PANTHER" id="PTHR30199:SF0">
    <property type="entry name" value="INNER MEMBRANE PROTEIN YDCO"/>
    <property type="match status" value="1"/>
</dbReference>
<dbReference type="Pfam" id="PF03594">
    <property type="entry name" value="BenE"/>
    <property type="match status" value="1"/>
</dbReference>
<feature type="transmembrane region" description="Helical" evidence="1">
    <location>
        <begin position="357"/>
        <end position="390"/>
    </location>
</feature>
<dbReference type="GO" id="GO:0042925">
    <property type="term" value="F:benzoate transmembrane transporter activity"/>
    <property type="evidence" value="ECO:0007669"/>
    <property type="project" value="InterPro"/>
</dbReference>
<accession>A0A5J6MID2</accession>